<dbReference type="InterPro" id="IPR003599">
    <property type="entry name" value="Ig_sub"/>
</dbReference>
<keyword evidence="1" id="KW-0677">Repeat</keyword>
<evidence type="ECO:0000313" key="5">
    <source>
        <dbReference type="EMBL" id="JAS05494.1"/>
    </source>
</evidence>
<organism evidence="5">
    <name type="scientific">Clastoptera arizonana</name>
    <name type="common">Arizona spittle bug</name>
    <dbReference type="NCBI Taxonomy" id="38151"/>
    <lineage>
        <taxon>Eukaryota</taxon>
        <taxon>Metazoa</taxon>
        <taxon>Ecdysozoa</taxon>
        <taxon>Arthropoda</taxon>
        <taxon>Hexapoda</taxon>
        <taxon>Insecta</taxon>
        <taxon>Pterygota</taxon>
        <taxon>Neoptera</taxon>
        <taxon>Paraneoptera</taxon>
        <taxon>Hemiptera</taxon>
        <taxon>Auchenorrhyncha</taxon>
        <taxon>Cercopoidea</taxon>
        <taxon>Clastopteridae</taxon>
        <taxon>Clastoptera</taxon>
    </lineage>
</organism>
<dbReference type="GO" id="GO:0031430">
    <property type="term" value="C:M band"/>
    <property type="evidence" value="ECO:0007669"/>
    <property type="project" value="TreeGrafter"/>
</dbReference>
<gene>
    <name evidence="5" type="ORF">g.39736</name>
</gene>
<dbReference type="EMBL" id="GEDC01031804">
    <property type="protein sequence ID" value="JAS05494.1"/>
    <property type="molecule type" value="Transcribed_RNA"/>
</dbReference>
<evidence type="ECO:0000256" key="2">
    <source>
        <dbReference type="ARBA" id="ARBA00023157"/>
    </source>
</evidence>
<dbReference type="SMART" id="SM00408">
    <property type="entry name" value="IGc2"/>
    <property type="match status" value="7"/>
</dbReference>
<evidence type="ECO:0000256" key="3">
    <source>
        <dbReference type="ARBA" id="ARBA00023319"/>
    </source>
</evidence>
<keyword evidence="3" id="KW-0393">Immunoglobulin domain</keyword>
<accession>A0A1B6BWS9</accession>
<feature type="domain" description="Ig-like" evidence="4">
    <location>
        <begin position="708"/>
        <end position="800"/>
    </location>
</feature>
<dbReference type="AlphaFoldDB" id="A0A1B6BWS9"/>
<feature type="non-terminal residue" evidence="5">
    <location>
        <position position="836"/>
    </location>
</feature>
<feature type="domain" description="Ig-like" evidence="4">
    <location>
        <begin position="422"/>
        <end position="516"/>
    </location>
</feature>
<dbReference type="Pfam" id="PF07679">
    <property type="entry name" value="I-set"/>
    <property type="match status" value="8"/>
</dbReference>
<dbReference type="SUPFAM" id="SSF48726">
    <property type="entry name" value="Immunoglobulin"/>
    <property type="match status" value="8"/>
</dbReference>
<keyword evidence="2" id="KW-1015">Disulfide bond</keyword>
<protein>
    <recommendedName>
        <fullName evidence="4">Ig-like domain-containing protein</fullName>
    </recommendedName>
</protein>
<proteinExistence type="predicted"/>
<dbReference type="PANTHER" id="PTHR13817">
    <property type="entry name" value="TITIN"/>
    <property type="match status" value="1"/>
</dbReference>
<dbReference type="FunFam" id="2.60.40.10:FF:000107">
    <property type="entry name" value="Myosin, light chain kinase a"/>
    <property type="match status" value="1"/>
</dbReference>
<name>A0A1B6BWS9_9HEMI</name>
<dbReference type="InterPro" id="IPR007110">
    <property type="entry name" value="Ig-like_dom"/>
</dbReference>
<dbReference type="SMART" id="SM00409">
    <property type="entry name" value="IG"/>
    <property type="match status" value="8"/>
</dbReference>
<feature type="domain" description="Ig-like" evidence="4">
    <location>
        <begin position="522"/>
        <end position="611"/>
    </location>
</feature>
<dbReference type="GO" id="GO:0045214">
    <property type="term" value="P:sarcomere organization"/>
    <property type="evidence" value="ECO:0007669"/>
    <property type="project" value="TreeGrafter"/>
</dbReference>
<dbReference type="CDD" id="cd00099">
    <property type="entry name" value="IgV"/>
    <property type="match status" value="1"/>
</dbReference>
<feature type="domain" description="Ig-like" evidence="4">
    <location>
        <begin position="9"/>
        <end position="102"/>
    </location>
</feature>
<feature type="domain" description="Ig-like" evidence="4">
    <location>
        <begin position="222"/>
        <end position="316"/>
    </location>
</feature>
<dbReference type="InterPro" id="IPR050964">
    <property type="entry name" value="Striated_Muscle_Regulatory"/>
</dbReference>
<evidence type="ECO:0000259" key="4">
    <source>
        <dbReference type="PROSITE" id="PS50835"/>
    </source>
</evidence>
<dbReference type="InterPro" id="IPR003598">
    <property type="entry name" value="Ig_sub2"/>
</dbReference>
<dbReference type="Gene3D" id="2.60.40.10">
    <property type="entry name" value="Immunoglobulins"/>
    <property type="match status" value="8"/>
</dbReference>
<dbReference type="InterPro" id="IPR036179">
    <property type="entry name" value="Ig-like_dom_sf"/>
</dbReference>
<sequence>MGVAEDFAPSFTQKPQLRQEDEGNRLVFECKILSSPKPDISWFRGETQLAEDNRIVMKTQPVGTNSFLVVLELDDVIESDAGLYKVKAKNKMGEVSASINLNFSPVDEPRDKQIDGIAPTFSKKPAIRQEDEGKRLLFECRIQADPTPSVVWSHAGVEVKDDSRHKLSIQKDGHSYFATLEIKNVTVEDAGKYKVTAKNELGESNATISLNFDSGEDAGFAPSFIEKPKIIPNESGTLITMRCKCTAKPKPVVTWFKGSKVVQESSKIKMKMNENEDTYEILLEIQDPIGPDSGTYRCHVKNEFGESNANLNLNIEAEEPEGEPPIFIEKPKMRSENNGKLVVMDCKVKAVPKPDIVWYHEGKLLKQSSKLTYSVEEKEDTYYIRLEVKDPGKEDGGLYKCNIKNAIGELNANLTLNIEIIPVIKEVPKVVTVVKKKTVVIECRVQSIFEPKCVWMKETKVVTQDSRHSVKVEQIKEGEFNVKLEVENATKEDKGKYKLIAKNEKGEVESQTVEITEIPEPPKIKDHLKSVTVTEGKSVELVCTLTSVDKNVTVIWTRNNTEIKSSNDFKISFDGTTAKLVIPSPTPEVSGTIKVKVANEFGSEDSSAELTIEKKAENFLRPLVDQYAKEGKDKKVMFEGVFSKPNAKPKWYLRKDELFPGSKYKMKNEGDVYQLIIFNPKVEDTGKYTIEIGGVLSTAFLNVDEPDPMYNFIRELPKTTDGFTKHETFMECQVNNSLAMVSWYRGFDKISENDQYSISKDMQGICRLTIKSCELNDSGQYYCKIDKQKDETGTKLVVVEYPYKFVKVLKSQQCTEKDTITLLCELDDAAGEVTWT</sequence>
<reference evidence="5" key="1">
    <citation type="submission" date="2015-12" db="EMBL/GenBank/DDBJ databases">
        <title>De novo transcriptome assembly of four potential Pierce s Disease insect vectors from Arizona vineyards.</title>
        <authorList>
            <person name="Tassone E.E."/>
        </authorList>
    </citation>
    <scope>NUCLEOTIDE SEQUENCE</scope>
</reference>
<feature type="domain" description="Ig-like" evidence="4">
    <location>
        <begin position="325"/>
        <end position="417"/>
    </location>
</feature>
<dbReference type="FunFam" id="2.60.40.10:FF:000097">
    <property type="entry name" value="Bent, isoform F"/>
    <property type="match status" value="4"/>
</dbReference>
<feature type="domain" description="Ig-like" evidence="4">
    <location>
        <begin position="119"/>
        <end position="209"/>
    </location>
</feature>
<dbReference type="FunFam" id="2.60.40.10:FF:000032">
    <property type="entry name" value="palladin isoform X1"/>
    <property type="match status" value="1"/>
</dbReference>
<evidence type="ECO:0000256" key="1">
    <source>
        <dbReference type="ARBA" id="ARBA00022737"/>
    </source>
</evidence>
<dbReference type="InterPro" id="IPR013783">
    <property type="entry name" value="Ig-like_fold"/>
</dbReference>
<dbReference type="PROSITE" id="PS50835">
    <property type="entry name" value="IG_LIKE"/>
    <property type="match status" value="7"/>
</dbReference>
<dbReference type="PANTHER" id="PTHR13817:SF151">
    <property type="entry name" value="TITIN"/>
    <property type="match status" value="1"/>
</dbReference>
<dbReference type="InterPro" id="IPR013098">
    <property type="entry name" value="Ig_I-set"/>
</dbReference>